<reference evidence="6 7" key="1">
    <citation type="submission" date="2015-09" db="EMBL/GenBank/DDBJ databases">
        <authorList>
            <consortium name="Pathogen Informatics"/>
        </authorList>
    </citation>
    <scope>NUCLEOTIDE SEQUENCE [LARGE SCALE GENOMIC DNA]</scope>
    <source>
        <strain evidence="1 6">2789STDY5608849</strain>
        <strain evidence="2 7">2789STDY5834885</strain>
    </source>
</reference>
<evidence type="ECO:0000313" key="7">
    <source>
        <dbReference type="Proteomes" id="UP000095709"/>
    </source>
</evidence>
<evidence type="ECO:0000313" key="1">
    <source>
        <dbReference type="EMBL" id="CUO74658.1"/>
    </source>
</evidence>
<gene>
    <name evidence="1" type="ORF">ERS852406_02724</name>
    <name evidence="2" type="ORF">ERS852498_02468</name>
    <name evidence="5" type="ORF">G5B05_04265</name>
    <name evidence="3" type="ORF">JTJ23_06845</name>
    <name evidence="4" type="ORF">L0N21_15750</name>
</gene>
<evidence type="ECO:0000313" key="6">
    <source>
        <dbReference type="Proteomes" id="UP000095706"/>
    </source>
</evidence>
<dbReference type="Proteomes" id="UP001199915">
    <property type="component" value="Unassembled WGS sequence"/>
</dbReference>
<evidence type="ECO:0000313" key="8">
    <source>
        <dbReference type="Proteomes" id="UP000768180"/>
    </source>
</evidence>
<protein>
    <submittedName>
        <fullName evidence="3">FeoB-associated Cys-rich membrane protein</fullName>
    </submittedName>
    <submittedName>
        <fullName evidence="2">Virus attachment protein p12 family</fullName>
    </submittedName>
</protein>
<dbReference type="EMBL" id="CZAL01000013">
    <property type="protein sequence ID" value="CUP64723.1"/>
    <property type="molecule type" value="Genomic_DNA"/>
</dbReference>
<dbReference type="EMBL" id="JAFHBD010000029">
    <property type="protein sequence ID" value="MBN2953307.1"/>
    <property type="molecule type" value="Genomic_DNA"/>
</dbReference>
<evidence type="ECO:0000313" key="2">
    <source>
        <dbReference type="EMBL" id="CUP64723.1"/>
    </source>
</evidence>
<keyword evidence="8" id="KW-1185">Reference proteome</keyword>
<dbReference type="Proteomes" id="UP000095706">
    <property type="component" value="Unassembled WGS sequence"/>
</dbReference>
<dbReference type="Pfam" id="PF12669">
    <property type="entry name" value="FeoB_associated"/>
    <property type="match status" value="1"/>
</dbReference>
<dbReference type="Proteomes" id="UP000768180">
    <property type="component" value="Unassembled WGS sequence"/>
</dbReference>
<dbReference type="GeneID" id="79856188"/>
<dbReference type="EMBL" id="CYYV01000014">
    <property type="protein sequence ID" value="CUO74658.1"/>
    <property type="molecule type" value="Genomic_DNA"/>
</dbReference>
<organism evidence="2 7">
    <name type="scientific">Fusicatenibacter saccharivorans</name>
    <dbReference type="NCBI Taxonomy" id="1150298"/>
    <lineage>
        <taxon>Bacteria</taxon>
        <taxon>Bacillati</taxon>
        <taxon>Bacillota</taxon>
        <taxon>Clostridia</taxon>
        <taxon>Lachnospirales</taxon>
        <taxon>Lachnospiraceae</taxon>
        <taxon>Fusicatenibacter</taxon>
    </lineage>
</organism>
<reference evidence="3" key="4">
    <citation type="submission" date="2021-02" db="EMBL/GenBank/DDBJ databases">
        <title>Metagenome-assembled genomes from human diarrheal sample B26.</title>
        <authorList>
            <person name="Ateba T.P."/>
            <person name="Alayande K.A."/>
            <person name="Mwanza M."/>
        </authorList>
    </citation>
    <scope>NUCLEOTIDE SEQUENCE</scope>
    <source>
        <strain evidence="3">06WH</strain>
    </source>
</reference>
<reference evidence="4" key="5">
    <citation type="submission" date="2022-01" db="EMBL/GenBank/DDBJ databases">
        <title>Collection of gut derived symbiotic bacterial strains cultured from healthy donors.</title>
        <authorList>
            <person name="Lin H."/>
            <person name="Kohout C."/>
            <person name="Waligurski E."/>
            <person name="Pamer E.G."/>
        </authorList>
    </citation>
    <scope>NUCLEOTIDE SEQUENCE</scope>
    <source>
        <strain evidence="4">DFI.5.49</strain>
    </source>
</reference>
<evidence type="ECO:0000313" key="3">
    <source>
        <dbReference type="EMBL" id="MBN2953307.1"/>
    </source>
</evidence>
<dbReference type="EMBL" id="JAAITQ010000005">
    <property type="protein sequence ID" value="NSE15636.1"/>
    <property type="molecule type" value="Genomic_DNA"/>
</dbReference>
<dbReference type="RefSeq" id="WP_022462747.1">
    <property type="nucleotide sequence ID" value="NZ_CABJFB010000010.1"/>
</dbReference>
<dbReference type="EMBL" id="JAKNFS010000027">
    <property type="protein sequence ID" value="MCG4766946.1"/>
    <property type="molecule type" value="Genomic_DNA"/>
</dbReference>
<dbReference type="Proteomes" id="UP000737612">
    <property type="component" value="Unassembled WGS sequence"/>
</dbReference>
<sequence>MGTFITLVVVVGLVGLAVRSMIKDKKSGKGSCGGNCGQCKGHCD</sequence>
<reference evidence="5 8" key="2">
    <citation type="journal article" date="2020" name="Cell Host Microbe">
        <title>Functional and Genomic Variation between Human-Derived Isolates of Lachnospiraceae Reveals Inter- and Intra-Species Diversity.</title>
        <authorList>
            <person name="Sorbara M.T."/>
            <person name="Littmann E.R."/>
            <person name="Fontana E."/>
            <person name="Moody T.U."/>
            <person name="Kohout C.E."/>
            <person name="Gjonbalaj M."/>
            <person name="Eaton V."/>
            <person name="Seok R."/>
            <person name="Leiner I.M."/>
            <person name="Pamer E.G."/>
        </authorList>
    </citation>
    <scope>NUCLEOTIDE SEQUENCE [LARGE SCALE GENOMIC DNA]</scope>
    <source>
        <strain evidence="5 8">MSK.14.54</strain>
    </source>
</reference>
<dbReference type="Proteomes" id="UP000095709">
    <property type="component" value="Unassembled WGS sequence"/>
</dbReference>
<evidence type="ECO:0000313" key="4">
    <source>
        <dbReference type="EMBL" id="MCG4766946.1"/>
    </source>
</evidence>
<evidence type="ECO:0000313" key="5">
    <source>
        <dbReference type="EMBL" id="NSE15636.1"/>
    </source>
</evidence>
<reference evidence="5" key="3">
    <citation type="submission" date="2020-02" db="EMBL/GenBank/DDBJ databases">
        <authorList>
            <person name="Littmann E."/>
            <person name="Sorbara M."/>
        </authorList>
    </citation>
    <scope>NUCLEOTIDE SEQUENCE</scope>
    <source>
        <strain evidence="5">MSK.14.54</strain>
    </source>
</reference>
<accession>A0A174PUQ4</accession>
<name>A0A174PUQ4_9FIRM</name>
<dbReference type="AlphaFoldDB" id="A0A174PUQ4"/>
<proteinExistence type="predicted"/>